<feature type="signal peptide" evidence="2">
    <location>
        <begin position="1"/>
        <end position="21"/>
    </location>
</feature>
<evidence type="ECO:0000256" key="1">
    <source>
        <dbReference type="SAM" id="Phobius"/>
    </source>
</evidence>
<name>A0A9W9Y927_9CNID</name>
<dbReference type="OrthoDB" id="5983572at2759"/>
<keyword evidence="1" id="KW-1133">Transmembrane helix</keyword>
<dbReference type="EMBL" id="MU827804">
    <property type="protein sequence ID" value="KAJ7326049.1"/>
    <property type="molecule type" value="Genomic_DNA"/>
</dbReference>
<dbReference type="PANTHER" id="PTHR36902">
    <property type="entry name" value="ENRICHED IN SURFACE-LABELED PROTEOME PROTEIN 9"/>
    <property type="match status" value="1"/>
</dbReference>
<dbReference type="AlphaFoldDB" id="A0A9W9Y927"/>
<keyword evidence="5" id="KW-1185">Reference proteome</keyword>
<accession>A0A9W9Y927</accession>
<evidence type="ECO:0000259" key="3">
    <source>
        <dbReference type="Pfam" id="PF25898"/>
    </source>
</evidence>
<keyword evidence="1" id="KW-0812">Transmembrane</keyword>
<evidence type="ECO:0000313" key="4">
    <source>
        <dbReference type="EMBL" id="KAJ7326049.1"/>
    </source>
</evidence>
<proteinExistence type="predicted"/>
<organism evidence="4 5">
    <name type="scientific">Desmophyllum pertusum</name>
    <dbReference type="NCBI Taxonomy" id="174260"/>
    <lineage>
        <taxon>Eukaryota</taxon>
        <taxon>Metazoa</taxon>
        <taxon>Cnidaria</taxon>
        <taxon>Anthozoa</taxon>
        <taxon>Hexacorallia</taxon>
        <taxon>Scleractinia</taxon>
        <taxon>Caryophylliina</taxon>
        <taxon>Caryophylliidae</taxon>
        <taxon>Desmophyllum</taxon>
    </lineage>
</organism>
<reference evidence="4" key="1">
    <citation type="submission" date="2023-01" db="EMBL/GenBank/DDBJ databases">
        <title>Genome assembly of the deep-sea coral Lophelia pertusa.</title>
        <authorList>
            <person name="Herrera S."/>
            <person name="Cordes E."/>
        </authorList>
    </citation>
    <scope>NUCLEOTIDE SEQUENCE</scope>
    <source>
        <strain evidence="4">USNM1676648</strain>
        <tissue evidence="4">Polyp</tissue>
    </source>
</reference>
<dbReference type="Pfam" id="PF25898">
    <property type="entry name" value="LolA_2nd_metazoa"/>
    <property type="match status" value="1"/>
</dbReference>
<comment type="caution">
    <text evidence="4">The sequence shown here is derived from an EMBL/GenBank/DDBJ whole genome shotgun (WGS) entry which is preliminary data.</text>
</comment>
<evidence type="ECO:0000313" key="5">
    <source>
        <dbReference type="Proteomes" id="UP001163046"/>
    </source>
</evidence>
<dbReference type="Proteomes" id="UP001163046">
    <property type="component" value="Unassembled WGS sequence"/>
</dbReference>
<keyword evidence="2" id="KW-0732">Signal</keyword>
<feature type="domain" description="LolA-like" evidence="3">
    <location>
        <begin position="237"/>
        <end position="455"/>
    </location>
</feature>
<sequence length="513" mass="58863">MVSSIICLICCLLYFPELVNSLDCSSNSQDPTYEPFPQNVTPPAFHTLMEISLSHRNSTYFVDERFDAEKERGAFTLLTNEYDWETYYDKSMNEIDHLYSRFYIDDCKSYTWTQARYDRYRCRFPPNESSLKLIGDACSATVVLDLVYRNKTKNARYLGRKTVRNIPVQGWRICKNETAMDYWFSVNGWLHTSGNTSVPVVVEARPQNAADLKGGMIHSYSFLDFFFNDPEFEVQKDVWCRGAVDPPPLPKLPRRFDVDLEHVNSDSTRIWAAREYYDLDKHLYRVDSDGHPNRTTETGPGVDIRDMTTRKSTYFNRKTGRCQERNLASVQPTVMAGRHHCRIDAPFGKVALFEDPEARPMYQGKGVARGIKCDVWRQTRVNWPGNVNKAKTIWRWYFTQKTLLENEEPQPVPVRLEIEGNITINATVDIEYEFNLNLYSFESRYPTSNAFSVSSVCPEEPTTQANSRLSSGAVAGVAIACIVLGLLIGALVVYLVYKRVALARMGPPPMKFP</sequence>
<dbReference type="InterPro" id="IPR058831">
    <property type="entry name" value="LolA-like_dom_2nd"/>
</dbReference>
<feature type="chain" id="PRO_5040964289" description="LolA-like domain-containing protein" evidence="2">
    <location>
        <begin position="22"/>
        <end position="513"/>
    </location>
</feature>
<feature type="transmembrane region" description="Helical" evidence="1">
    <location>
        <begin position="473"/>
        <end position="497"/>
    </location>
</feature>
<protein>
    <recommendedName>
        <fullName evidence="3">LolA-like domain-containing protein</fullName>
    </recommendedName>
</protein>
<gene>
    <name evidence="4" type="ORF">OS493_028305</name>
</gene>
<dbReference type="PANTHER" id="PTHR36902:SF1">
    <property type="entry name" value="ENRICHED IN SURFACE-LABELED PROTEOME PROTEIN 9"/>
    <property type="match status" value="1"/>
</dbReference>
<keyword evidence="1" id="KW-0472">Membrane</keyword>
<evidence type="ECO:0000256" key="2">
    <source>
        <dbReference type="SAM" id="SignalP"/>
    </source>
</evidence>